<gene>
    <name evidence="1" type="ORF">METZ01_LOCUS278871</name>
</gene>
<protein>
    <submittedName>
        <fullName evidence="1">Uncharacterized protein</fullName>
    </submittedName>
</protein>
<organism evidence="1">
    <name type="scientific">marine metagenome</name>
    <dbReference type="NCBI Taxonomy" id="408172"/>
    <lineage>
        <taxon>unclassified sequences</taxon>
        <taxon>metagenomes</taxon>
        <taxon>ecological metagenomes</taxon>
    </lineage>
</organism>
<evidence type="ECO:0000313" key="1">
    <source>
        <dbReference type="EMBL" id="SVC26017.1"/>
    </source>
</evidence>
<name>A0A382KT75_9ZZZZ</name>
<dbReference type="EMBL" id="UINC01081811">
    <property type="protein sequence ID" value="SVC26017.1"/>
    <property type="molecule type" value="Genomic_DNA"/>
</dbReference>
<sequence>MEFVECGQYREAYNTLSNSWRLSGVVSALEGPT</sequence>
<proteinExistence type="predicted"/>
<accession>A0A382KT75</accession>
<dbReference type="AlphaFoldDB" id="A0A382KT75"/>
<reference evidence="1" key="1">
    <citation type="submission" date="2018-05" db="EMBL/GenBank/DDBJ databases">
        <authorList>
            <person name="Lanie J.A."/>
            <person name="Ng W.-L."/>
            <person name="Kazmierczak K.M."/>
            <person name="Andrzejewski T.M."/>
            <person name="Davidsen T.M."/>
            <person name="Wayne K.J."/>
            <person name="Tettelin H."/>
            <person name="Glass J.I."/>
            <person name="Rusch D."/>
            <person name="Podicherti R."/>
            <person name="Tsui H.-C.T."/>
            <person name="Winkler M.E."/>
        </authorList>
    </citation>
    <scope>NUCLEOTIDE SEQUENCE</scope>
</reference>